<dbReference type="GO" id="GO:0016747">
    <property type="term" value="F:acyltransferase activity, transferring groups other than amino-acyl groups"/>
    <property type="evidence" value="ECO:0007669"/>
    <property type="project" value="InterPro"/>
</dbReference>
<feature type="transmembrane region" description="Helical" evidence="2">
    <location>
        <begin position="559"/>
        <end position="580"/>
    </location>
</feature>
<organism evidence="5 6">
    <name type="scientific">Drosophila pseudoobscura pseudoobscura</name>
    <name type="common">Fruit fly</name>
    <dbReference type="NCBI Taxonomy" id="46245"/>
    <lineage>
        <taxon>Eukaryota</taxon>
        <taxon>Metazoa</taxon>
        <taxon>Ecdysozoa</taxon>
        <taxon>Arthropoda</taxon>
        <taxon>Hexapoda</taxon>
        <taxon>Insecta</taxon>
        <taxon>Pterygota</taxon>
        <taxon>Neoptera</taxon>
        <taxon>Endopterygota</taxon>
        <taxon>Diptera</taxon>
        <taxon>Brachycera</taxon>
        <taxon>Muscomorpha</taxon>
        <taxon>Ephydroidea</taxon>
        <taxon>Drosophilidae</taxon>
        <taxon>Drosophila</taxon>
        <taxon>Sophophora</taxon>
    </lineage>
</organism>
<dbReference type="PANTHER" id="PTHR11161:SF0">
    <property type="entry name" value="O-ACYLTRANSFERASE LIKE PROTEIN"/>
    <property type="match status" value="1"/>
</dbReference>
<feature type="transmembrane region" description="Helical" evidence="2">
    <location>
        <begin position="312"/>
        <end position="336"/>
    </location>
</feature>
<dbReference type="RefSeq" id="XP_002137012.2">
    <property type="nucleotide sequence ID" value="XM_002136976.3"/>
</dbReference>
<keyword evidence="3" id="KW-0732">Signal</keyword>
<evidence type="ECO:0000256" key="1">
    <source>
        <dbReference type="SAM" id="MobiDB-lite"/>
    </source>
</evidence>
<dbReference type="Pfam" id="PF01757">
    <property type="entry name" value="Acyl_transf_3"/>
    <property type="match status" value="1"/>
</dbReference>
<feature type="transmembrane region" description="Helical" evidence="2">
    <location>
        <begin position="356"/>
        <end position="378"/>
    </location>
</feature>
<feature type="chain" id="PRO_5026217075" evidence="3">
    <location>
        <begin position="19"/>
        <end position="707"/>
    </location>
</feature>
<evidence type="ECO:0000313" key="5">
    <source>
        <dbReference type="Proteomes" id="UP000001819"/>
    </source>
</evidence>
<feature type="transmembrane region" description="Helical" evidence="2">
    <location>
        <begin position="517"/>
        <end position="539"/>
    </location>
</feature>
<keyword evidence="2" id="KW-0812">Transmembrane</keyword>
<dbReference type="Pfam" id="PF20146">
    <property type="entry name" value="NRF"/>
    <property type="match status" value="1"/>
</dbReference>
<name>A0A6I8V214_DROPS</name>
<feature type="transmembrane region" description="Helical" evidence="2">
    <location>
        <begin position="629"/>
        <end position="651"/>
    </location>
</feature>
<protein>
    <submittedName>
        <fullName evidence="6">Nose resistant to fluoxetine protein 6-like</fullName>
    </submittedName>
</protein>
<feature type="signal peptide" evidence="3">
    <location>
        <begin position="1"/>
        <end position="18"/>
    </location>
</feature>
<keyword evidence="2" id="KW-0472">Membrane</keyword>
<dbReference type="KEGG" id="dpo:6896808"/>
<dbReference type="InterPro" id="IPR002656">
    <property type="entry name" value="Acyl_transf_3_dom"/>
</dbReference>
<feature type="transmembrane region" description="Helical" evidence="2">
    <location>
        <begin position="417"/>
        <end position="438"/>
    </location>
</feature>
<feature type="compositionally biased region" description="Low complexity" evidence="1">
    <location>
        <begin position="675"/>
        <end position="684"/>
    </location>
</feature>
<reference evidence="6" key="2">
    <citation type="submission" date="2025-08" db="UniProtKB">
        <authorList>
            <consortium name="RefSeq"/>
        </authorList>
    </citation>
    <scope>IDENTIFICATION</scope>
    <source>
        <strain evidence="6">MV-25-SWS-2005</strain>
        <tissue evidence="6">Whole body</tissue>
    </source>
</reference>
<dbReference type="Proteomes" id="UP000001819">
    <property type="component" value="Chromosome 2"/>
</dbReference>
<dbReference type="InterPro" id="IPR006621">
    <property type="entry name" value="Nose-resist-to-fluoxetine_N"/>
</dbReference>
<keyword evidence="2" id="KW-1133">Transmembrane helix</keyword>
<feature type="region of interest" description="Disordered" evidence="1">
    <location>
        <begin position="666"/>
        <end position="707"/>
    </location>
</feature>
<feature type="transmembrane region" description="Helical" evidence="2">
    <location>
        <begin position="485"/>
        <end position="505"/>
    </location>
</feature>
<feature type="transmembrane region" description="Helical" evidence="2">
    <location>
        <begin position="203"/>
        <end position="227"/>
    </location>
</feature>
<dbReference type="InterPro" id="IPR052728">
    <property type="entry name" value="O2_lipid_transport_reg"/>
</dbReference>
<feature type="domain" description="Nose resistant-to-fluoxetine protein N-terminal" evidence="4">
    <location>
        <begin position="67"/>
        <end position="197"/>
    </location>
</feature>
<evidence type="ECO:0000259" key="4">
    <source>
        <dbReference type="SMART" id="SM00703"/>
    </source>
</evidence>
<evidence type="ECO:0000256" key="3">
    <source>
        <dbReference type="SAM" id="SignalP"/>
    </source>
</evidence>
<feature type="transmembrane region" description="Helical" evidence="2">
    <location>
        <begin position="445"/>
        <end position="465"/>
    </location>
</feature>
<evidence type="ECO:0000313" key="6">
    <source>
        <dbReference type="RefSeq" id="XP_002137012.2"/>
    </source>
</evidence>
<dbReference type="SMART" id="SM00703">
    <property type="entry name" value="NRF"/>
    <property type="match status" value="1"/>
</dbReference>
<proteinExistence type="predicted"/>
<accession>A0A6I8V214</accession>
<gene>
    <name evidence="6" type="primary">LOC6896808</name>
</gene>
<dbReference type="InParanoid" id="A0A6I8V214"/>
<sequence>MVNVLCSLLVCGLVLVSAEQLKDGDVLQDYQRLTGLRSLGVEFAEHFRNASLTDLDLFQSRIPSQDDLLCLTDMAQFMQALTAGNLWALRMIDAWGSIPSGLLYGHLVDFGNFDECIKISKEITSSHSINGKYCFLNVSFSSLPQYVSLLTNQVKIASCFPASCSAATMNALLEQLMQQILNSNSINIQIREDSCQTSESKPWGGMTIFTVVLLGLMGTIVGLCTLYDYFLCPDQSSIPVTVKIFSARASSRAIFRIVDSKSNPNVISCLDGIRCMSLFWVVLGHGVGYSAGNPNINSIRTLLWLDEPFSNFILYAYFSVDSFFLIGGMLVVMVVLRSMEKSKGKLNVPMMYLHRFIRITPILAVAILVYVNLITVVADGPLGYIEYRDKEACEKGWFWTLLFVQNYATSNACLGHAWYLAVDMQLYIISPLLLIALYKWGKKAAAGIVVLLLLVTTCLFVTMMVNNESVLTKNLSKGGDGVDVYGTTHTHAGPWLTGVLFGYFLHLNRGRKFQLSWIIVWSGWLLSLAMIFTSIFAMYPASKLRAPPLTILEESLYYTLSRVGWPLAICWIIFACMQGHGGLADSFLSSPLWQPLSRLSYSVYIWHMFTLEVNSRILRTNTYFSNYTFMLNFWSVIGITVLMSYVLYIIIEAPFGGLDNLLRTRQPRAPSEQKQSSVDVQQDQLNDGRNLDEPEEPKEEATTTVSE</sequence>
<dbReference type="PANTHER" id="PTHR11161">
    <property type="entry name" value="O-ACYLTRANSFERASE"/>
    <property type="match status" value="1"/>
</dbReference>
<evidence type="ECO:0000256" key="2">
    <source>
        <dbReference type="SAM" id="Phobius"/>
    </source>
</evidence>
<dbReference type="AlphaFoldDB" id="A0A6I8V214"/>
<keyword evidence="5" id="KW-1185">Reference proteome</keyword>
<reference evidence="5" key="1">
    <citation type="submission" date="2024-06" db="UniProtKB">
        <authorList>
            <consortium name="RefSeq"/>
        </authorList>
    </citation>
    <scope>NUCLEOTIDE SEQUENCE [LARGE SCALE GENOMIC DNA]</scope>
    <source>
        <strain evidence="5">MV2-25</strain>
    </source>
</reference>